<evidence type="ECO:0000256" key="7">
    <source>
        <dbReference type="ARBA" id="ARBA00022989"/>
    </source>
</evidence>
<gene>
    <name evidence="11" type="ORF">OXH55_10505</name>
</gene>
<reference evidence="11" key="1">
    <citation type="submission" date="2022-12" db="EMBL/GenBank/DDBJ databases">
        <authorList>
            <person name="Wang J."/>
        </authorList>
    </citation>
    <scope>NUCLEOTIDE SEQUENCE</scope>
    <source>
        <strain evidence="11">HY-42-06</strain>
    </source>
</reference>
<keyword evidence="3" id="KW-1003">Cell membrane</keyword>
<evidence type="ECO:0000256" key="4">
    <source>
        <dbReference type="ARBA" id="ARBA00022597"/>
    </source>
</evidence>
<feature type="transmembrane region" description="Helical" evidence="9">
    <location>
        <begin position="20"/>
        <end position="42"/>
    </location>
</feature>
<proteinExistence type="predicted"/>
<evidence type="ECO:0000256" key="8">
    <source>
        <dbReference type="ARBA" id="ARBA00023136"/>
    </source>
</evidence>
<dbReference type="PANTHER" id="PTHR30505:SF0">
    <property type="entry name" value="FRUCTOSE-LIKE PTS SYSTEM EIIBC COMPONENT-RELATED"/>
    <property type="match status" value="1"/>
</dbReference>
<accession>A0ABT4CPT4</accession>
<keyword evidence="8 9" id="KW-0472">Membrane</keyword>
<evidence type="ECO:0000259" key="10">
    <source>
        <dbReference type="PROSITE" id="PS51104"/>
    </source>
</evidence>
<dbReference type="InterPro" id="IPR050864">
    <property type="entry name" value="Bacterial_PTS_Sugar_Transport"/>
</dbReference>
<protein>
    <submittedName>
        <fullName evidence="11">PTS fructose transporter subunit IIC</fullName>
    </submittedName>
</protein>
<comment type="caution">
    <text evidence="11">The sequence shown here is derived from an EMBL/GenBank/DDBJ whole genome shotgun (WGS) entry which is preliminary data.</text>
</comment>
<feature type="transmembrane region" description="Helical" evidence="9">
    <location>
        <begin position="178"/>
        <end position="203"/>
    </location>
</feature>
<evidence type="ECO:0000313" key="11">
    <source>
        <dbReference type="EMBL" id="MCY6371064.1"/>
    </source>
</evidence>
<feature type="transmembrane region" description="Helical" evidence="9">
    <location>
        <begin position="145"/>
        <end position="166"/>
    </location>
</feature>
<evidence type="ECO:0000313" key="12">
    <source>
        <dbReference type="Proteomes" id="UP001079657"/>
    </source>
</evidence>
<evidence type="ECO:0000256" key="2">
    <source>
        <dbReference type="ARBA" id="ARBA00022448"/>
    </source>
</evidence>
<dbReference type="RefSeq" id="WP_268049902.1">
    <property type="nucleotide sequence ID" value="NZ_JAPQES010000003.1"/>
</dbReference>
<dbReference type="NCBIfam" id="TIGR01427">
    <property type="entry name" value="PTS_IIC_fructo"/>
    <property type="match status" value="1"/>
</dbReference>
<feature type="transmembrane region" description="Helical" evidence="9">
    <location>
        <begin position="265"/>
        <end position="286"/>
    </location>
</feature>
<feature type="transmembrane region" description="Helical" evidence="9">
    <location>
        <begin position="224"/>
        <end position="245"/>
    </location>
</feature>
<keyword evidence="4" id="KW-0762">Sugar transport</keyword>
<evidence type="ECO:0000256" key="3">
    <source>
        <dbReference type="ARBA" id="ARBA00022475"/>
    </source>
</evidence>
<name>A0ABT4CPT4_9CLOT</name>
<evidence type="ECO:0000256" key="9">
    <source>
        <dbReference type="SAM" id="Phobius"/>
    </source>
</evidence>
<organism evidence="11 12">
    <name type="scientific">Clostridium ganghwense</name>
    <dbReference type="NCBI Taxonomy" id="312089"/>
    <lineage>
        <taxon>Bacteria</taxon>
        <taxon>Bacillati</taxon>
        <taxon>Bacillota</taxon>
        <taxon>Clostridia</taxon>
        <taxon>Eubacteriales</taxon>
        <taxon>Clostridiaceae</taxon>
        <taxon>Clostridium</taxon>
    </lineage>
</organism>
<keyword evidence="7 9" id="KW-1133">Transmembrane helix</keyword>
<keyword evidence="2" id="KW-0813">Transport</keyword>
<keyword evidence="6 9" id="KW-0812">Transmembrane</keyword>
<keyword evidence="12" id="KW-1185">Reference proteome</keyword>
<feature type="domain" description="PTS EIIC type-2" evidence="10">
    <location>
        <begin position="13"/>
        <end position="354"/>
    </location>
</feature>
<keyword evidence="5" id="KW-0598">Phosphotransferase system</keyword>
<dbReference type="InterPro" id="IPR013014">
    <property type="entry name" value="PTS_EIIC_2"/>
</dbReference>
<feature type="transmembrane region" description="Helical" evidence="9">
    <location>
        <begin position="330"/>
        <end position="351"/>
    </location>
</feature>
<comment type="subcellular location">
    <subcellularLocation>
        <location evidence="1">Cell inner membrane</location>
        <topology evidence="1">Multi-pass membrane protein</topology>
    </subcellularLocation>
</comment>
<dbReference type="PROSITE" id="PS51104">
    <property type="entry name" value="PTS_EIIC_TYPE_2"/>
    <property type="match status" value="1"/>
</dbReference>
<dbReference type="PANTHER" id="PTHR30505">
    <property type="entry name" value="FRUCTOSE-LIKE PERMEASE"/>
    <property type="match status" value="1"/>
</dbReference>
<evidence type="ECO:0000256" key="5">
    <source>
        <dbReference type="ARBA" id="ARBA00022683"/>
    </source>
</evidence>
<evidence type="ECO:0000256" key="6">
    <source>
        <dbReference type="ARBA" id="ARBA00022692"/>
    </source>
</evidence>
<feature type="transmembrane region" description="Helical" evidence="9">
    <location>
        <begin position="113"/>
        <end position="133"/>
    </location>
</feature>
<feature type="transmembrane region" description="Helical" evidence="9">
    <location>
        <begin position="293"/>
        <end position="318"/>
    </location>
</feature>
<dbReference type="Proteomes" id="UP001079657">
    <property type="component" value="Unassembled WGS sequence"/>
</dbReference>
<evidence type="ECO:0000256" key="1">
    <source>
        <dbReference type="ARBA" id="ARBA00004429"/>
    </source>
</evidence>
<sequence length="371" mass="38831">MSKKNFKNNLKETQKHMMTGISYMVPVIVASGTIMGIAILIGQAMGFNAGAKELLDSSNHLIKLCAFMKQVAGKQLMNLMFPVFAAYLSFSIADRPGLGAGFLGGLLANYMKSGFLGALLIGILAGYVTKFMIENIKVKRTYIGIKTMFILPVGSAIAVVLLSLYVVGPIGVAFTNGVIALVNAIGSAGGVVIASVLGGGMAFDLGGPVNKTINTVSKQLTIDAGFSQVPVILGAIIPPIGLGLATIIDKYIVGKKVFPPELRGSGIPCFLLGFLGISEGAIPFALSDPLGTIVINVIGGVIGASVSYRFGCMAYVGVPWGFYGWPLIEGIVGFLISLATGVAFVAVASVFRRNHLYKKEQAKLAVELESI</sequence>
<dbReference type="InterPro" id="IPR006327">
    <property type="entry name" value="PTS_IIC_fruc"/>
</dbReference>
<dbReference type="EMBL" id="JAPQES010000003">
    <property type="protein sequence ID" value="MCY6371064.1"/>
    <property type="molecule type" value="Genomic_DNA"/>
</dbReference>